<sequence length="68" mass="7381">MTTTQIDLDDELLAQAADILGTATKKATVNEALRRLVALETQLRHLDELASGAYPDLADPEVMASAWQ</sequence>
<comment type="caution">
    <text evidence="1">The sequence shown here is derived from an EMBL/GenBank/DDBJ whole genome shotgun (WGS) entry which is preliminary data.</text>
</comment>
<accession>A0ABQ5NWI2</accession>
<dbReference type="Pfam" id="PF09957">
    <property type="entry name" value="VapB_antitoxin"/>
    <property type="match status" value="1"/>
</dbReference>
<dbReference type="InterPro" id="IPR019239">
    <property type="entry name" value="VapB_antitoxin"/>
</dbReference>
<name>A0ABQ5NWI2_9ACTN</name>
<proteinExistence type="predicted"/>
<gene>
    <name evidence="1" type="ORF">SYYSPA8_09750</name>
</gene>
<dbReference type="Proteomes" id="UP001291653">
    <property type="component" value="Unassembled WGS sequence"/>
</dbReference>
<keyword evidence="2" id="KW-1185">Reference proteome</keyword>
<organism evidence="1 2">
    <name type="scientific">Streptomyces yaizuensis</name>
    <dbReference type="NCBI Taxonomy" id="2989713"/>
    <lineage>
        <taxon>Bacteria</taxon>
        <taxon>Bacillati</taxon>
        <taxon>Actinomycetota</taxon>
        <taxon>Actinomycetes</taxon>
        <taxon>Kitasatosporales</taxon>
        <taxon>Streptomycetaceae</taxon>
        <taxon>Streptomyces</taxon>
    </lineage>
</organism>
<evidence type="ECO:0000313" key="1">
    <source>
        <dbReference type="EMBL" id="GLF94569.1"/>
    </source>
</evidence>
<protein>
    <submittedName>
        <fullName evidence="1">Type II toxin-antitoxin system VapB family antitoxin</fullName>
    </submittedName>
</protein>
<evidence type="ECO:0000313" key="2">
    <source>
        <dbReference type="Proteomes" id="UP001291653"/>
    </source>
</evidence>
<reference evidence="1 2" key="1">
    <citation type="submission" date="2022-10" db="EMBL/GenBank/DDBJ databases">
        <title>Draft genome sequence of Streptomyces sp. YSPA8.</title>
        <authorList>
            <person name="Moriuchi R."/>
            <person name="Dohra H."/>
            <person name="Yamamura H."/>
            <person name="Kodani S."/>
        </authorList>
    </citation>
    <scope>NUCLEOTIDE SEQUENCE [LARGE SCALE GENOMIC DNA]</scope>
    <source>
        <strain evidence="1 2">YSPA8</strain>
    </source>
</reference>
<dbReference type="RefSeq" id="WP_323446643.1">
    <property type="nucleotide sequence ID" value="NZ_BSBI01000003.1"/>
</dbReference>
<dbReference type="EMBL" id="BSBI01000003">
    <property type="protein sequence ID" value="GLF94569.1"/>
    <property type="molecule type" value="Genomic_DNA"/>
</dbReference>